<evidence type="ECO:0000313" key="3">
    <source>
        <dbReference type="Proteomes" id="UP000502665"/>
    </source>
</evidence>
<accession>A0A6M4X9F4</accession>
<dbReference type="AlphaFoldDB" id="A0A6M4X9F4"/>
<evidence type="ECO:0000313" key="2">
    <source>
        <dbReference type="EMBL" id="QJT06896.1"/>
    </source>
</evidence>
<reference evidence="2" key="1">
    <citation type="submission" date="2020-03" db="EMBL/GenBank/DDBJ databases">
        <title>Molecular networking-based the target discovery of potent antiproliferative macrolactams: 5/6/7/16 polycyclic ansamycins and glycosylated trienomycin from Streptomyces cacaoi subsp. asoensis.</title>
        <authorList>
            <person name="Liu L.-L."/>
        </authorList>
    </citation>
    <scope>NUCLEOTIDE SEQUENCE [LARGE SCALE GENOMIC DNA]</scope>
    <source>
        <strain evidence="2">H2S5</strain>
    </source>
</reference>
<dbReference type="EMBL" id="CP049838">
    <property type="protein sequence ID" value="QJT06896.1"/>
    <property type="molecule type" value="Genomic_DNA"/>
</dbReference>
<evidence type="ECO:0000256" key="1">
    <source>
        <dbReference type="SAM" id="MobiDB-lite"/>
    </source>
</evidence>
<proteinExistence type="predicted"/>
<feature type="region of interest" description="Disordered" evidence="1">
    <location>
        <begin position="1"/>
        <end position="20"/>
    </location>
</feature>
<name>A0A6M4X9F4_9ACTN</name>
<keyword evidence="3" id="KW-1185">Reference proteome</keyword>
<sequence length="85" mass="9287">MRLRLIGIDPDTGKNGSPTAWVDLETSDIVIQSYTADEPTRAQCVENPAPGHAKGIPDHETVVRIPARLVPILREACDVAERTQL</sequence>
<dbReference type="RefSeq" id="WP_171402046.1">
    <property type="nucleotide sequence ID" value="NZ_CP049838.1"/>
</dbReference>
<dbReference type="Proteomes" id="UP000502665">
    <property type="component" value="Chromosome"/>
</dbReference>
<protein>
    <submittedName>
        <fullName evidence="2">Uncharacterized protein</fullName>
    </submittedName>
</protein>
<gene>
    <name evidence="2" type="ORF">G9272_18020</name>
</gene>
<organism evidence="2 3">
    <name type="scientific">Streptomyces asoensis</name>
    <dbReference type="NCBI Taxonomy" id="249586"/>
    <lineage>
        <taxon>Bacteria</taxon>
        <taxon>Bacillati</taxon>
        <taxon>Actinomycetota</taxon>
        <taxon>Actinomycetes</taxon>
        <taxon>Kitasatosporales</taxon>
        <taxon>Streptomycetaceae</taxon>
        <taxon>Streptomyces</taxon>
    </lineage>
</organism>